<proteinExistence type="predicted"/>
<dbReference type="RefSeq" id="WP_094369654.1">
    <property type="nucleotide sequence ID" value="NZ_NOJY02000009.1"/>
</dbReference>
<dbReference type="InterPro" id="IPR036412">
    <property type="entry name" value="HAD-like_sf"/>
</dbReference>
<dbReference type="EMBL" id="NOJY02000009">
    <property type="protein sequence ID" value="RDY28010.1"/>
    <property type="molecule type" value="Genomic_DNA"/>
</dbReference>
<dbReference type="Gene3D" id="3.30.1240.10">
    <property type="match status" value="1"/>
</dbReference>
<sequence>MIKLIATDMDGTLLDENGKLPKDFLPMLDNLMENDIKFVIASGRPYSSLYKIFKPISDKLQFICDNGAFVVENKQVLSIDVIDKDKVHDIINTCMEIPNIGITLGGTKGIYQNPCSEEFERERIKYYTNAIVVEDLCTIDDDIFKIAICDLSGSSENSYKILEPKFSNELNVVVSGEIWLDIMNKDVNKGNALEKIQKDLNISYEETMVFGDFYNDVEMLQKAHYSFVMENANEDMKKHGNFTAKSNRENGVIRAIEDYVIEKIS</sequence>
<dbReference type="SFLD" id="SFLDS00003">
    <property type="entry name" value="Haloacid_Dehalogenase"/>
    <property type="match status" value="1"/>
</dbReference>
<dbReference type="GO" id="GO:0005829">
    <property type="term" value="C:cytosol"/>
    <property type="evidence" value="ECO:0007669"/>
    <property type="project" value="TreeGrafter"/>
</dbReference>
<dbReference type="Gene3D" id="3.40.50.1000">
    <property type="entry name" value="HAD superfamily/HAD-like"/>
    <property type="match status" value="1"/>
</dbReference>
<dbReference type="CDD" id="cd07518">
    <property type="entry name" value="HAD_YbiV-Like"/>
    <property type="match status" value="1"/>
</dbReference>
<protein>
    <submittedName>
        <fullName evidence="1">HAD family phosphatase</fullName>
    </submittedName>
</protein>
<dbReference type="GO" id="GO:0016791">
    <property type="term" value="F:phosphatase activity"/>
    <property type="evidence" value="ECO:0007669"/>
    <property type="project" value="TreeGrafter"/>
</dbReference>
<dbReference type="InterPro" id="IPR000150">
    <property type="entry name" value="Cof"/>
</dbReference>
<dbReference type="PANTHER" id="PTHR10000">
    <property type="entry name" value="PHOSPHOSERINE PHOSPHATASE"/>
    <property type="match status" value="1"/>
</dbReference>
<evidence type="ECO:0000313" key="1">
    <source>
        <dbReference type="EMBL" id="RDY28010.1"/>
    </source>
</evidence>
<name>A0A371J5D7_9FIRM</name>
<dbReference type="SUPFAM" id="SSF56784">
    <property type="entry name" value="HAD-like"/>
    <property type="match status" value="1"/>
</dbReference>
<dbReference type="OrthoDB" id="9781413at2"/>
<dbReference type="SFLD" id="SFLDG01144">
    <property type="entry name" value="C2.B.4:_PGP_Like"/>
    <property type="match status" value="1"/>
</dbReference>
<dbReference type="Proteomes" id="UP000215694">
    <property type="component" value="Unassembled WGS sequence"/>
</dbReference>
<dbReference type="Pfam" id="PF08282">
    <property type="entry name" value="Hydrolase_3"/>
    <property type="match status" value="1"/>
</dbReference>
<dbReference type="NCBIfam" id="TIGR00099">
    <property type="entry name" value="Cof-subfamily"/>
    <property type="match status" value="1"/>
</dbReference>
<organism evidence="1 2">
    <name type="scientific">Romboutsia weinsteinii</name>
    <dbReference type="NCBI Taxonomy" id="2020949"/>
    <lineage>
        <taxon>Bacteria</taxon>
        <taxon>Bacillati</taxon>
        <taxon>Bacillota</taxon>
        <taxon>Clostridia</taxon>
        <taxon>Peptostreptococcales</taxon>
        <taxon>Peptostreptococcaceae</taxon>
        <taxon>Romboutsia</taxon>
    </lineage>
</organism>
<dbReference type="AlphaFoldDB" id="A0A371J5D7"/>
<keyword evidence="2" id="KW-1185">Reference proteome</keyword>
<dbReference type="InterPro" id="IPR023214">
    <property type="entry name" value="HAD_sf"/>
</dbReference>
<reference evidence="1 2" key="1">
    <citation type="journal article" date="2017" name="Genome Announc.">
        <title>Draft Genome Sequence of Romboutsia weinsteinii sp. nov. Strain CCRI-19649(T) Isolated from Surface Water.</title>
        <authorList>
            <person name="Maheux A.F."/>
            <person name="Boudreau D.K."/>
            <person name="Berube E."/>
            <person name="Boissinot M."/>
            <person name="Cantin P."/>
            <person name="Raymond F."/>
            <person name="Corbeil J."/>
            <person name="Omar R.F."/>
            <person name="Bergeron M.G."/>
        </authorList>
    </citation>
    <scope>NUCLEOTIDE SEQUENCE [LARGE SCALE GENOMIC DNA]</scope>
    <source>
        <strain evidence="1 2">CCRI-19649</strain>
    </source>
</reference>
<dbReference type="GO" id="GO:0000287">
    <property type="term" value="F:magnesium ion binding"/>
    <property type="evidence" value="ECO:0007669"/>
    <property type="project" value="TreeGrafter"/>
</dbReference>
<accession>A0A371J5D7</accession>
<dbReference type="NCBIfam" id="TIGR01484">
    <property type="entry name" value="HAD-SF-IIB"/>
    <property type="match status" value="1"/>
</dbReference>
<gene>
    <name evidence="1" type="ORF">CHL78_006820</name>
</gene>
<dbReference type="InterPro" id="IPR006379">
    <property type="entry name" value="HAD-SF_hydro_IIB"/>
</dbReference>
<comment type="caution">
    <text evidence="1">The sequence shown here is derived from an EMBL/GenBank/DDBJ whole genome shotgun (WGS) entry which is preliminary data.</text>
</comment>
<evidence type="ECO:0000313" key="2">
    <source>
        <dbReference type="Proteomes" id="UP000215694"/>
    </source>
</evidence>
<dbReference type="SFLD" id="SFLDG01140">
    <property type="entry name" value="C2.B:_Phosphomannomutase_and_P"/>
    <property type="match status" value="1"/>
</dbReference>
<dbReference type="PANTHER" id="PTHR10000:SF8">
    <property type="entry name" value="HAD SUPERFAMILY HYDROLASE-LIKE, TYPE 3"/>
    <property type="match status" value="1"/>
</dbReference>